<feature type="transmembrane region" description="Helical" evidence="6">
    <location>
        <begin position="240"/>
        <end position="264"/>
    </location>
</feature>
<dbReference type="Proteomes" id="UP001149074">
    <property type="component" value="Unassembled WGS sequence"/>
</dbReference>
<dbReference type="EMBL" id="JAPQKI010000005">
    <property type="protein sequence ID" value="KAJ5099352.1"/>
    <property type="molecule type" value="Genomic_DNA"/>
</dbReference>
<protein>
    <recommendedName>
        <fullName evidence="7">Rhodopsin domain-containing protein</fullName>
    </recommendedName>
</protein>
<dbReference type="PANTHER" id="PTHR33048:SF146">
    <property type="entry name" value="INTEGRAL MEMBRANE PROTEIN"/>
    <property type="match status" value="1"/>
</dbReference>
<feature type="transmembrane region" description="Helical" evidence="6">
    <location>
        <begin position="172"/>
        <end position="194"/>
    </location>
</feature>
<evidence type="ECO:0000256" key="1">
    <source>
        <dbReference type="ARBA" id="ARBA00004141"/>
    </source>
</evidence>
<sequence length="357" mass="39058">MGSEAHFGPDTIKGTGIALIVLTSLVVGVRFIGSIRRVKDLKAEDYLLLVGVLYIYIAPAIFRLAALSAGTIPIYATVEEDSVQLQIVFFVTTSSLWLCLWMVKFSLLSMYKRLLVGRTYLIAWWAIVISCILFLIGCILSSWLSCSSFHAWFTAGGCSTARDHRAARISLYYAYAVDIVTDLAIMFLPLRLIWNLRMKRKQKLSIGGLFCFGWICILISTIRVIQLGGTINGVPAPSWLALWATIEASIAVMIGCCPGLYRVVKNGKSPSKNYDYNSYMRGGGIPSGGHRGGEIALNSFAGKNGTYQSANAYRSSSPASSQENLAGPERGNIVVNYGIAVTVEERLGGFGRTQRFV</sequence>
<accession>A0A9W9FG44</accession>
<gene>
    <name evidence="8" type="ORF">N7532_006353</name>
</gene>
<evidence type="ECO:0000313" key="9">
    <source>
        <dbReference type="Proteomes" id="UP001149074"/>
    </source>
</evidence>
<reference evidence="8" key="2">
    <citation type="journal article" date="2023" name="IMA Fungus">
        <title>Comparative genomic study of the Penicillium genus elucidates a diverse pangenome and 15 lateral gene transfer events.</title>
        <authorList>
            <person name="Petersen C."/>
            <person name="Sorensen T."/>
            <person name="Nielsen M.R."/>
            <person name="Sondergaard T.E."/>
            <person name="Sorensen J.L."/>
            <person name="Fitzpatrick D.A."/>
            <person name="Frisvad J.C."/>
            <person name="Nielsen K.L."/>
        </authorList>
    </citation>
    <scope>NUCLEOTIDE SEQUENCE</scope>
    <source>
        <strain evidence="8">IBT 30761</strain>
    </source>
</reference>
<reference evidence="8" key="1">
    <citation type="submission" date="2022-11" db="EMBL/GenBank/DDBJ databases">
        <authorList>
            <person name="Petersen C."/>
        </authorList>
    </citation>
    <scope>NUCLEOTIDE SEQUENCE</scope>
    <source>
        <strain evidence="8">IBT 30761</strain>
    </source>
</reference>
<keyword evidence="4 6" id="KW-0472">Membrane</keyword>
<feature type="transmembrane region" description="Helical" evidence="6">
    <location>
        <begin position="12"/>
        <end position="33"/>
    </location>
</feature>
<evidence type="ECO:0000313" key="8">
    <source>
        <dbReference type="EMBL" id="KAJ5099352.1"/>
    </source>
</evidence>
<comment type="subcellular location">
    <subcellularLocation>
        <location evidence="1">Membrane</location>
        <topology evidence="1">Multi-pass membrane protein</topology>
    </subcellularLocation>
</comment>
<evidence type="ECO:0000259" key="7">
    <source>
        <dbReference type="Pfam" id="PF20684"/>
    </source>
</evidence>
<keyword evidence="9" id="KW-1185">Reference proteome</keyword>
<comment type="caution">
    <text evidence="8">The sequence shown here is derived from an EMBL/GenBank/DDBJ whole genome shotgun (WGS) entry which is preliminary data.</text>
</comment>
<feature type="domain" description="Rhodopsin" evidence="7">
    <location>
        <begin position="30"/>
        <end position="264"/>
    </location>
</feature>
<dbReference type="GeneID" id="81357826"/>
<organism evidence="8 9">
    <name type="scientific">Penicillium argentinense</name>
    <dbReference type="NCBI Taxonomy" id="1131581"/>
    <lineage>
        <taxon>Eukaryota</taxon>
        <taxon>Fungi</taxon>
        <taxon>Dikarya</taxon>
        <taxon>Ascomycota</taxon>
        <taxon>Pezizomycotina</taxon>
        <taxon>Eurotiomycetes</taxon>
        <taxon>Eurotiomycetidae</taxon>
        <taxon>Eurotiales</taxon>
        <taxon>Aspergillaceae</taxon>
        <taxon>Penicillium</taxon>
    </lineage>
</organism>
<dbReference type="GO" id="GO:0016020">
    <property type="term" value="C:membrane"/>
    <property type="evidence" value="ECO:0007669"/>
    <property type="project" value="UniProtKB-SubCell"/>
</dbReference>
<evidence type="ECO:0000256" key="3">
    <source>
        <dbReference type="ARBA" id="ARBA00022989"/>
    </source>
</evidence>
<evidence type="ECO:0000256" key="2">
    <source>
        <dbReference type="ARBA" id="ARBA00022692"/>
    </source>
</evidence>
<feature type="transmembrane region" description="Helical" evidence="6">
    <location>
        <begin position="45"/>
        <end position="67"/>
    </location>
</feature>
<feature type="transmembrane region" description="Helical" evidence="6">
    <location>
        <begin position="206"/>
        <end position="228"/>
    </location>
</feature>
<evidence type="ECO:0000256" key="5">
    <source>
        <dbReference type="ARBA" id="ARBA00038359"/>
    </source>
</evidence>
<keyword evidence="3 6" id="KW-1133">Transmembrane helix</keyword>
<dbReference type="InterPro" id="IPR049326">
    <property type="entry name" value="Rhodopsin_dom_fungi"/>
</dbReference>
<evidence type="ECO:0000256" key="4">
    <source>
        <dbReference type="ARBA" id="ARBA00023136"/>
    </source>
</evidence>
<name>A0A9W9FG44_9EURO</name>
<feature type="transmembrane region" description="Helical" evidence="6">
    <location>
        <begin position="87"/>
        <end position="108"/>
    </location>
</feature>
<dbReference type="OrthoDB" id="444631at2759"/>
<proteinExistence type="inferred from homology"/>
<dbReference type="Pfam" id="PF20684">
    <property type="entry name" value="Fung_rhodopsin"/>
    <property type="match status" value="1"/>
</dbReference>
<dbReference type="InterPro" id="IPR052337">
    <property type="entry name" value="SAT4-like"/>
</dbReference>
<dbReference type="PANTHER" id="PTHR33048">
    <property type="entry name" value="PTH11-LIKE INTEGRAL MEMBRANE PROTEIN (AFU_ORTHOLOGUE AFUA_5G11245)"/>
    <property type="match status" value="1"/>
</dbReference>
<dbReference type="AlphaFoldDB" id="A0A9W9FG44"/>
<evidence type="ECO:0000256" key="6">
    <source>
        <dbReference type="SAM" id="Phobius"/>
    </source>
</evidence>
<comment type="similarity">
    <text evidence="5">Belongs to the SAT4 family.</text>
</comment>
<feature type="transmembrane region" description="Helical" evidence="6">
    <location>
        <begin position="120"/>
        <end position="144"/>
    </location>
</feature>
<dbReference type="RefSeq" id="XP_056475006.1">
    <property type="nucleotide sequence ID" value="XM_056618847.1"/>
</dbReference>
<keyword evidence="2 6" id="KW-0812">Transmembrane</keyword>